<keyword evidence="4 5" id="KW-0472">Membrane</keyword>
<evidence type="ECO:0000256" key="5">
    <source>
        <dbReference type="SAM" id="Phobius"/>
    </source>
</evidence>
<dbReference type="RefSeq" id="WP_084273157.1">
    <property type="nucleotide sequence ID" value="NZ_FWYE01000004.1"/>
</dbReference>
<keyword evidence="3 5" id="KW-1133">Transmembrane helix</keyword>
<dbReference type="Gene3D" id="1.20.1250.20">
    <property type="entry name" value="MFS general substrate transporter like domains"/>
    <property type="match status" value="1"/>
</dbReference>
<protein>
    <submittedName>
        <fullName evidence="7">MFS transporter, PHS family, inorganic phosphate transporter</fullName>
    </submittedName>
</protein>
<evidence type="ECO:0000256" key="1">
    <source>
        <dbReference type="ARBA" id="ARBA00004141"/>
    </source>
</evidence>
<gene>
    <name evidence="7" type="ORF">SAMN02745355_1411</name>
</gene>
<keyword evidence="8" id="KW-1185">Reference proteome</keyword>
<organism evidence="7 8">
    <name type="scientific">Picrophilus torridus (strain ATCC 700027 / DSM 9790 / JCM 10055 / NBRC 100828 / KAW 2/3)</name>
    <dbReference type="NCBI Taxonomy" id="1122961"/>
    <lineage>
        <taxon>Archaea</taxon>
        <taxon>Methanobacteriati</taxon>
        <taxon>Thermoplasmatota</taxon>
        <taxon>Thermoplasmata</taxon>
        <taxon>Thermoplasmatales</taxon>
        <taxon>Picrophilaceae</taxon>
        <taxon>Picrophilus</taxon>
    </lineage>
</organism>
<feature type="transmembrane region" description="Helical" evidence="5">
    <location>
        <begin position="424"/>
        <end position="443"/>
    </location>
</feature>
<evidence type="ECO:0000259" key="6">
    <source>
        <dbReference type="PROSITE" id="PS50850"/>
    </source>
</evidence>
<dbReference type="InterPro" id="IPR005828">
    <property type="entry name" value="MFS_sugar_transport-like"/>
</dbReference>
<sequence>MVEDQNILNQADRAPTGRFHLKAIFVASMGFFTDAYDLFAISTALPLIVSASVFDVTNHFVQGLVGAAVLIGAVIGALTFGRIGDIRGRKYVYGVEMAILVTFAVISAFSVNIWMLIITRLLLGIGIGGDYPISSTIMSEYSNVKSRGKMVQTVFAMQGFGLLLGAVIGLIAIHTMPVNYAWRFMLGFGAIPAASVIYLRRKIKETPRYSLQTKGDVKAAAAAVEDITGSKIDVKDSNINVSKKSGILTKYIALLIGTAGSWFLFDMAFYGTSINNSIIFNAIGYGSVTNAVLSASNTAIGNIIIAAAFEIPGYWIAFGLIDRVGRKFLQWMGFGVMGIIYLIFALAFAPLKADIPLFIGLYGLSFLFANIGPNSTTFILPTELFPTQVRTTAHGISAGAGKTGAAIFTFALPSIEAALGLKGVFTLLTGFSFIAVIITLLFIRETKQKSLEQTSRQDSVMAH</sequence>
<feature type="transmembrane region" description="Helical" evidence="5">
    <location>
        <begin position="154"/>
        <end position="174"/>
    </location>
</feature>
<name>A0A8G2L8H6_PICTO</name>
<feature type="transmembrane region" description="Helical" evidence="5">
    <location>
        <begin position="180"/>
        <end position="199"/>
    </location>
</feature>
<dbReference type="EMBL" id="FWYE01000004">
    <property type="protein sequence ID" value="SMD31469.1"/>
    <property type="molecule type" value="Genomic_DNA"/>
</dbReference>
<feature type="transmembrane region" description="Helical" evidence="5">
    <location>
        <begin position="91"/>
        <end position="109"/>
    </location>
</feature>
<evidence type="ECO:0000256" key="3">
    <source>
        <dbReference type="ARBA" id="ARBA00022989"/>
    </source>
</evidence>
<feature type="transmembrane region" description="Helical" evidence="5">
    <location>
        <begin position="393"/>
        <end position="412"/>
    </location>
</feature>
<feature type="domain" description="Major facilitator superfamily (MFS) profile" evidence="6">
    <location>
        <begin position="23"/>
        <end position="447"/>
    </location>
</feature>
<comment type="subcellular location">
    <subcellularLocation>
        <location evidence="1">Membrane</location>
        <topology evidence="1">Multi-pass membrane protein</topology>
    </subcellularLocation>
</comment>
<reference evidence="7 8" key="1">
    <citation type="submission" date="2017-04" db="EMBL/GenBank/DDBJ databases">
        <authorList>
            <person name="Varghese N."/>
            <person name="Submissions S."/>
        </authorList>
    </citation>
    <scope>NUCLEOTIDE SEQUENCE [LARGE SCALE GENOMIC DNA]</scope>
    <source>
        <strain evidence="7 8">DSM 9789</strain>
    </source>
</reference>
<feature type="transmembrane region" description="Helical" evidence="5">
    <location>
        <begin position="299"/>
        <end position="321"/>
    </location>
</feature>
<dbReference type="GO" id="GO:0016020">
    <property type="term" value="C:membrane"/>
    <property type="evidence" value="ECO:0007669"/>
    <property type="project" value="UniProtKB-SubCell"/>
</dbReference>
<dbReference type="SUPFAM" id="SSF103473">
    <property type="entry name" value="MFS general substrate transporter"/>
    <property type="match status" value="1"/>
</dbReference>
<feature type="transmembrane region" description="Helical" evidence="5">
    <location>
        <begin position="60"/>
        <end position="79"/>
    </location>
</feature>
<accession>A0A8G2L8H6</accession>
<dbReference type="PANTHER" id="PTHR24064">
    <property type="entry name" value="SOLUTE CARRIER FAMILY 22 MEMBER"/>
    <property type="match status" value="1"/>
</dbReference>
<evidence type="ECO:0000313" key="7">
    <source>
        <dbReference type="EMBL" id="SMD31469.1"/>
    </source>
</evidence>
<dbReference type="AlphaFoldDB" id="A0A8G2L8H6"/>
<dbReference type="InterPro" id="IPR005829">
    <property type="entry name" value="Sugar_transporter_CS"/>
</dbReference>
<dbReference type="PROSITE" id="PS00217">
    <property type="entry name" value="SUGAR_TRANSPORT_2"/>
    <property type="match status" value="1"/>
</dbReference>
<proteinExistence type="predicted"/>
<dbReference type="PROSITE" id="PS50850">
    <property type="entry name" value="MFS"/>
    <property type="match status" value="1"/>
</dbReference>
<dbReference type="Pfam" id="PF00083">
    <property type="entry name" value="Sugar_tr"/>
    <property type="match status" value="1"/>
</dbReference>
<feature type="transmembrane region" description="Helical" evidence="5">
    <location>
        <begin position="23"/>
        <end position="48"/>
    </location>
</feature>
<dbReference type="Proteomes" id="UP000192315">
    <property type="component" value="Unassembled WGS sequence"/>
</dbReference>
<comment type="caution">
    <text evidence="7">The sequence shown here is derived from an EMBL/GenBank/DDBJ whole genome shotgun (WGS) entry which is preliminary data.</text>
</comment>
<dbReference type="CDD" id="cd17364">
    <property type="entry name" value="MFS_PhT"/>
    <property type="match status" value="1"/>
</dbReference>
<dbReference type="InterPro" id="IPR036259">
    <property type="entry name" value="MFS_trans_sf"/>
</dbReference>
<dbReference type="GO" id="GO:0022857">
    <property type="term" value="F:transmembrane transporter activity"/>
    <property type="evidence" value="ECO:0007669"/>
    <property type="project" value="InterPro"/>
</dbReference>
<dbReference type="InterPro" id="IPR020846">
    <property type="entry name" value="MFS_dom"/>
</dbReference>
<evidence type="ECO:0000256" key="4">
    <source>
        <dbReference type="ARBA" id="ARBA00023136"/>
    </source>
</evidence>
<keyword evidence="2 5" id="KW-0812">Transmembrane</keyword>
<dbReference type="PROSITE" id="PS00216">
    <property type="entry name" value="SUGAR_TRANSPORT_1"/>
    <property type="match status" value="1"/>
</dbReference>
<feature type="transmembrane region" description="Helical" evidence="5">
    <location>
        <begin position="355"/>
        <end position="372"/>
    </location>
</feature>
<feature type="transmembrane region" description="Helical" evidence="5">
    <location>
        <begin position="251"/>
        <end position="270"/>
    </location>
</feature>
<evidence type="ECO:0000256" key="2">
    <source>
        <dbReference type="ARBA" id="ARBA00022692"/>
    </source>
</evidence>
<feature type="transmembrane region" description="Helical" evidence="5">
    <location>
        <begin position="328"/>
        <end position="349"/>
    </location>
</feature>
<feature type="transmembrane region" description="Helical" evidence="5">
    <location>
        <begin position="115"/>
        <end position="133"/>
    </location>
</feature>
<evidence type="ECO:0000313" key="8">
    <source>
        <dbReference type="Proteomes" id="UP000192315"/>
    </source>
</evidence>